<organism evidence="2 3">
    <name type="scientific">Melipona bicolor</name>
    <dbReference type="NCBI Taxonomy" id="60889"/>
    <lineage>
        <taxon>Eukaryota</taxon>
        <taxon>Metazoa</taxon>
        <taxon>Ecdysozoa</taxon>
        <taxon>Arthropoda</taxon>
        <taxon>Hexapoda</taxon>
        <taxon>Insecta</taxon>
        <taxon>Pterygota</taxon>
        <taxon>Neoptera</taxon>
        <taxon>Endopterygota</taxon>
        <taxon>Hymenoptera</taxon>
        <taxon>Apocrita</taxon>
        <taxon>Aculeata</taxon>
        <taxon>Apoidea</taxon>
        <taxon>Anthophila</taxon>
        <taxon>Apidae</taxon>
        <taxon>Melipona</taxon>
    </lineage>
</organism>
<dbReference type="AlphaFoldDB" id="A0AA40G867"/>
<reference evidence="2" key="1">
    <citation type="submission" date="2021-10" db="EMBL/GenBank/DDBJ databases">
        <title>Melipona bicolor Genome sequencing and assembly.</title>
        <authorList>
            <person name="Araujo N.S."/>
            <person name="Arias M.C."/>
        </authorList>
    </citation>
    <scope>NUCLEOTIDE SEQUENCE</scope>
    <source>
        <strain evidence="2">USP_2M_L1-L4_2017</strain>
        <tissue evidence="2">Whole body</tissue>
    </source>
</reference>
<name>A0AA40G867_9HYME</name>
<dbReference type="Proteomes" id="UP001177670">
    <property type="component" value="Unassembled WGS sequence"/>
</dbReference>
<evidence type="ECO:0000313" key="3">
    <source>
        <dbReference type="Proteomes" id="UP001177670"/>
    </source>
</evidence>
<feature type="region of interest" description="Disordered" evidence="1">
    <location>
        <begin position="47"/>
        <end position="78"/>
    </location>
</feature>
<keyword evidence="3" id="KW-1185">Reference proteome</keyword>
<evidence type="ECO:0000313" key="2">
    <source>
        <dbReference type="EMBL" id="KAK1132878.1"/>
    </source>
</evidence>
<accession>A0AA40G867</accession>
<feature type="region of interest" description="Disordered" evidence="1">
    <location>
        <begin position="116"/>
        <end position="139"/>
    </location>
</feature>
<dbReference type="EMBL" id="JAHYIQ010000004">
    <property type="protein sequence ID" value="KAK1132878.1"/>
    <property type="molecule type" value="Genomic_DNA"/>
</dbReference>
<proteinExistence type="predicted"/>
<comment type="caution">
    <text evidence="2">The sequence shown here is derived from an EMBL/GenBank/DDBJ whole genome shotgun (WGS) entry which is preliminary data.</text>
</comment>
<evidence type="ECO:0000256" key="1">
    <source>
        <dbReference type="SAM" id="MobiDB-lite"/>
    </source>
</evidence>
<gene>
    <name evidence="2" type="ORF">K0M31_014246</name>
</gene>
<protein>
    <submittedName>
        <fullName evidence="2">Uncharacterized protein</fullName>
    </submittedName>
</protein>
<sequence length="139" mass="15797">MKERQSGSADVAPTKRQGKYTRTCVFWRKRERPGRGLGLLHIHTGLKSGPWEEEANEREKRRAAGRNARSGSPIIHDTRERGETVVCLDGARETRGGSPILLFALSPSADKIRFRHPALRLPQATRKKKKKEDRGYRRG</sequence>